<feature type="region of interest" description="Disordered" evidence="1">
    <location>
        <begin position="93"/>
        <end position="119"/>
    </location>
</feature>
<dbReference type="Proteomes" id="UP000735302">
    <property type="component" value="Unassembled WGS sequence"/>
</dbReference>
<evidence type="ECO:0000256" key="1">
    <source>
        <dbReference type="SAM" id="MobiDB-lite"/>
    </source>
</evidence>
<proteinExistence type="predicted"/>
<name>A0AAV4CQE8_9GAST</name>
<evidence type="ECO:0000313" key="2">
    <source>
        <dbReference type="EMBL" id="GFO34112.1"/>
    </source>
</evidence>
<sequence length="137" mass="14742">MTCSYEFELKAVYECLRVVIRRQREGAALPGMVIFTDCRALVQALGGSGSESIGGAVLLADYLQKIERTIHTPTSAISGKIYPFIPFTSHADLPAPSTSRADPPALSTSQADPPAPQQAKLIHQLSQLAKLTHQPVN</sequence>
<comment type="caution">
    <text evidence="2">The sequence shown here is derived from an EMBL/GenBank/DDBJ whole genome shotgun (WGS) entry which is preliminary data.</text>
</comment>
<evidence type="ECO:0000313" key="3">
    <source>
        <dbReference type="Proteomes" id="UP000735302"/>
    </source>
</evidence>
<accession>A0AAV4CQE8</accession>
<dbReference type="EMBL" id="BLXT01006874">
    <property type="protein sequence ID" value="GFO34112.1"/>
    <property type="molecule type" value="Genomic_DNA"/>
</dbReference>
<gene>
    <name evidence="2" type="ORF">PoB_006061700</name>
</gene>
<protein>
    <recommendedName>
        <fullName evidence="4">Reverse transcriptase RNase H-like domain-containing protein</fullName>
    </recommendedName>
</protein>
<keyword evidence="3" id="KW-1185">Reference proteome</keyword>
<reference evidence="2 3" key="1">
    <citation type="journal article" date="2021" name="Elife">
        <title>Chloroplast acquisition without the gene transfer in kleptoplastic sea slugs, Plakobranchus ocellatus.</title>
        <authorList>
            <person name="Maeda T."/>
            <person name="Takahashi S."/>
            <person name="Yoshida T."/>
            <person name="Shimamura S."/>
            <person name="Takaki Y."/>
            <person name="Nagai Y."/>
            <person name="Toyoda A."/>
            <person name="Suzuki Y."/>
            <person name="Arimoto A."/>
            <person name="Ishii H."/>
            <person name="Satoh N."/>
            <person name="Nishiyama T."/>
            <person name="Hasebe M."/>
            <person name="Maruyama T."/>
            <person name="Minagawa J."/>
            <person name="Obokata J."/>
            <person name="Shigenobu S."/>
        </authorList>
    </citation>
    <scope>NUCLEOTIDE SEQUENCE [LARGE SCALE GENOMIC DNA]</scope>
</reference>
<dbReference type="AlphaFoldDB" id="A0AAV4CQE8"/>
<organism evidence="2 3">
    <name type="scientific">Plakobranchus ocellatus</name>
    <dbReference type="NCBI Taxonomy" id="259542"/>
    <lineage>
        <taxon>Eukaryota</taxon>
        <taxon>Metazoa</taxon>
        <taxon>Spiralia</taxon>
        <taxon>Lophotrochozoa</taxon>
        <taxon>Mollusca</taxon>
        <taxon>Gastropoda</taxon>
        <taxon>Heterobranchia</taxon>
        <taxon>Euthyneura</taxon>
        <taxon>Panpulmonata</taxon>
        <taxon>Sacoglossa</taxon>
        <taxon>Placobranchoidea</taxon>
        <taxon>Plakobranchidae</taxon>
        <taxon>Plakobranchus</taxon>
    </lineage>
</organism>
<feature type="compositionally biased region" description="Polar residues" evidence="1">
    <location>
        <begin position="96"/>
        <end position="111"/>
    </location>
</feature>
<evidence type="ECO:0008006" key="4">
    <source>
        <dbReference type="Google" id="ProtNLM"/>
    </source>
</evidence>